<accession>V6Q775</accession>
<dbReference type="NCBIfam" id="TIGR01146">
    <property type="entry name" value="ATPsyn_F1gamma"/>
    <property type="match status" value="1"/>
</dbReference>
<dbReference type="InterPro" id="IPR023632">
    <property type="entry name" value="ATP_synth_F1_gsu_CS"/>
</dbReference>
<dbReference type="GO" id="GO:0045259">
    <property type="term" value="C:proton-transporting ATP synthase complex"/>
    <property type="evidence" value="ECO:0007669"/>
    <property type="project" value="UniProtKB-KW"/>
</dbReference>
<evidence type="ECO:0000313" key="12">
    <source>
        <dbReference type="EMBL" id="EST90617.1"/>
    </source>
</evidence>
<keyword evidence="6 11" id="KW-0375">Hydrogen ion transport</keyword>
<dbReference type="GO" id="GO:0046933">
    <property type="term" value="F:proton-transporting ATP synthase activity, rotational mechanism"/>
    <property type="evidence" value="ECO:0007669"/>
    <property type="project" value="UniProtKB-UniRule"/>
</dbReference>
<dbReference type="PROSITE" id="PS00153">
    <property type="entry name" value="ATPASE_GAMMA"/>
    <property type="match status" value="1"/>
</dbReference>
<evidence type="ECO:0000256" key="10">
    <source>
        <dbReference type="ARBA" id="ARBA00023310"/>
    </source>
</evidence>
<dbReference type="RefSeq" id="WP_023605718.1">
    <property type="nucleotide sequence ID" value="NZ_AYSH01000004.1"/>
</dbReference>
<dbReference type="GO" id="GO:0005524">
    <property type="term" value="F:ATP binding"/>
    <property type="evidence" value="ECO:0007669"/>
    <property type="project" value="UniProtKB-UniRule"/>
</dbReference>
<evidence type="ECO:0000313" key="13">
    <source>
        <dbReference type="Proteomes" id="UP000018126"/>
    </source>
</evidence>
<sequence length="308" mass="34562">MAESLIEIKRKMTSTKKTSHITSAMQMVSGAKLNRSESASKNYQLYAKKVREVVTHLAASQLKSIDPDMEADSFDEEITDEEAYHVMLQTRPVKRTGYIVITSDKGLAGGYNSSIIKQTIQMLQNDHKSHDEYVLMTIGRTGTEFFKKRGAPIAYEQIGLSDQPVYDEIRSIIHTAIEMYQENVYDELYVCYNHHINSLSSQYRAEKMLPITDLDATEAKSYEQEYILEPSEEAILDQLLPQYAASLIYGAILDAKTAEHAARMTAMKSATDNASNIIDELTLKYNHARQAAITQEITEIVGGAAALE</sequence>
<comment type="caution">
    <text evidence="12">The sequence shown here is derived from an EMBL/GenBank/DDBJ whole genome shotgun (WGS) entry which is preliminary data.</text>
</comment>
<keyword evidence="5 11" id="KW-1003">Cell membrane</keyword>
<dbReference type="CDD" id="cd12151">
    <property type="entry name" value="F1-ATPase_gamma"/>
    <property type="match status" value="1"/>
</dbReference>
<dbReference type="EMBL" id="AYSH01000004">
    <property type="protein sequence ID" value="EST90617.1"/>
    <property type="molecule type" value="Genomic_DNA"/>
</dbReference>
<evidence type="ECO:0000256" key="3">
    <source>
        <dbReference type="ARBA" id="ARBA00007681"/>
    </source>
</evidence>
<organism evidence="12 13">
    <name type="scientific">Vagococcus lutrae LBD1</name>
    <dbReference type="NCBI Taxonomy" id="1408226"/>
    <lineage>
        <taxon>Bacteria</taxon>
        <taxon>Bacillati</taxon>
        <taxon>Bacillota</taxon>
        <taxon>Bacilli</taxon>
        <taxon>Lactobacillales</taxon>
        <taxon>Enterococcaceae</taxon>
        <taxon>Vagococcus</taxon>
    </lineage>
</organism>
<keyword evidence="7 11" id="KW-0406">Ion transport</keyword>
<evidence type="ECO:0000256" key="5">
    <source>
        <dbReference type="ARBA" id="ARBA00022475"/>
    </source>
</evidence>
<proteinExistence type="inferred from homology"/>
<dbReference type="Gene3D" id="1.10.287.80">
    <property type="entry name" value="ATP synthase, gamma subunit, helix hairpin domain"/>
    <property type="match status" value="1"/>
</dbReference>
<keyword evidence="13" id="KW-1185">Reference proteome</keyword>
<reference evidence="12 13" key="1">
    <citation type="journal article" date="2013" name="Genome Announc.">
        <title>High-Quality Draft Genome Sequence of Vagococcus lutrae Strain LBD1, Isolated from the Largemouth Bass Micropterus salmoides.</title>
        <authorList>
            <person name="Lebreton F."/>
            <person name="Valentino M.D."/>
            <person name="Duncan L.B."/>
            <person name="Zeng Q."/>
            <person name="Manson McGuire A."/>
            <person name="Earl A.M."/>
            <person name="Gilmore M.S."/>
        </authorList>
    </citation>
    <scope>NUCLEOTIDE SEQUENCE [LARGE SCALE GENOMIC DNA]</scope>
    <source>
        <strain evidence="12 13">LBD1</strain>
    </source>
</reference>
<dbReference type="PANTHER" id="PTHR11693">
    <property type="entry name" value="ATP SYNTHASE GAMMA CHAIN"/>
    <property type="match status" value="1"/>
</dbReference>
<protein>
    <recommendedName>
        <fullName evidence="11">ATP synthase gamma chain</fullName>
    </recommendedName>
    <alternativeName>
        <fullName evidence="11">ATP synthase F1 sector gamma subunit</fullName>
    </alternativeName>
    <alternativeName>
        <fullName evidence="11">F-ATPase gamma subunit</fullName>
    </alternativeName>
</protein>
<evidence type="ECO:0000256" key="9">
    <source>
        <dbReference type="ARBA" id="ARBA00023196"/>
    </source>
</evidence>
<keyword evidence="8 11" id="KW-0472">Membrane</keyword>
<dbReference type="GO" id="GO:0005886">
    <property type="term" value="C:plasma membrane"/>
    <property type="evidence" value="ECO:0007669"/>
    <property type="project" value="UniProtKB-SubCell"/>
</dbReference>
<gene>
    <name evidence="11" type="primary">atpG</name>
    <name evidence="12" type="ORF">T233_00363</name>
</gene>
<evidence type="ECO:0000256" key="1">
    <source>
        <dbReference type="ARBA" id="ARBA00003456"/>
    </source>
</evidence>
<dbReference type="Gene3D" id="3.40.1380.10">
    <property type="match status" value="1"/>
</dbReference>
<dbReference type="Proteomes" id="UP000018126">
    <property type="component" value="Unassembled WGS sequence"/>
</dbReference>
<dbReference type="eggNOG" id="COG0224">
    <property type="taxonomic scope" value="Bacteria"/>
</dbReference>
<keyword evidence="10 11" id="KW-0066">ATP synthesis</keyword>
<comment type="subcellular location">
    <subcellularLocation>
        <location evidence="2 11">Cell membrane</location>
        <topology evidence="2 11">Peripheral membrane protein</topology>
    </subcellularLocation>
</comment>
<evidence type="ECO:0000256" key="8">
    <source>
        <dbReference type="ARBA" id="ARBA00023136"/>
    </source>
</evidence>
<dbReference type="FunFam" id="3.40.1380.10:FF:000002">
    <property type="entry name" value="ATP synthase gamma chain"/>
    <property type="match status" value="1"/>
</dbReference>
<dbReference type="HAMAP" id="MF_00815">
    <property type="entry name" value="ATP_synth_gamma_bact"/>
    <property type="match status" value="1"/>
</dbReference>
<dbReference type="Pfam" id="PF00231">
    <property type="entry name" value="ATP-synt"/>
    <property type="match status" value="1"/>
</dbReference>
<comment type="function">
    <text evidence="1 11">Produces ATP from ADP in the presence of a proton gradient across the membrane. The gamma chain is believed to be important in regulating ATPase activity and the flow of protons through the CF(0) complex.</text>
</comment>
<evidence type="ECO:0000256" key="11">
    <source>
        <dbReference type="HAMAP-Rule" id="MF_00815"/>
    </source>
</evidence>
<dbReference type="NCBIfam" id="NF004147">
    <property type="entry name" value="PRK05621.2-1"/>
    <property type="match status" value="1"/>
</dbReference>
<keyword evidence="9 11" id="KW-0139">CF(1)</keyword>
<dbReference type="STRING" id="1408226.T233_00363"/>
<evidence type="ECO:0000256" key="7">
    <source>
        <dbReference type="ARBA" id="ARBA00023065"/>
    </source>
</evidence>
<dbReference type="SUPFAM" id="SSF52943">
    <property type="entry name" value="ATP synthase (F1-ATPase), gamma subunit"/>
    <property type="match status" value="1"/>
</dbReference>
<evidence type="ECO:0000256" key="2">
    <source>
        <dbReference type="ARBA" id="ARBA00004202"/>
    </source>
</evidence>
<dbReference type="GO" id="GO:0042777">
    <property type="term" value="P:proton motive force-driven plasma membrane ATP synthesis"/>
    <property type="evidence" value="ECO:0007669"/>
    <property type="project" value="UniProtKB-UniRule"/>
</dbReference>
<dbReference type="InterPro" id="IPR035968">
    <property type="entry name" value="ATP_synth_F1_ATPase_gsu"/>
</dbReference>
<dbReference type="PATRIC" id="fig|1408226.3.peg.361"/>
<comment type="similarity">
    <text evidence="3 11">Belongs to the ATPase gamma chain family.</text>
</comment>
<evidence type="ECO:0000256" key="6">
    <source>
        <dbReference type="ARBA" id="ARBA00022781"/>
    </source>
</evidence>
<keyword evidence="4 11" id="KW-0813">Transport</keyword>
<name>V6Q775_9ENTE</name>
<evidence type="ECO:0000256" key="4">
    <source>
        <dbReference type="ARBA" id="ARBA00022448"/>
    </source>
</evidence>
<dbReference type="PRINTS" id="PR00126">
    <property type="entry name" value="ATPASEGAMMA"/>
</dbReference>
<dbReference type="PANTHER" id="PTHR11693:SF22">
    <property type="entry name" value="ATP SYNTHASE SUBUNIT GAMMA, MITOCHONDRIAL"/>
    <property type="match status" value="1"/>
</dbReference>
<dbReference type="AlphaFoldDB" id="V6Q775"/>
<comment type="subunit">
    <text evidence="11">F-type ATPases have 2 components, CF(1) - the catalytic core - and CF(0) - the membrane proton channel. CF(1) has five subunits: alpha(3), beta(3), gamma(1), delta(1), epsilon(1). CF(0) has three main subunits: a, b and c.</text>
</comment>
<dbReference type="InterPro" id="IPR000131">
    <property type="entry name" value="ATP_synth_F1_gsu"/>
</dbReference>